<feature type="transmembrane region" description="Helical" evidence="1">
    <location>
        <begin position="6"/>
        <end position="25"/>
    </location>
</feature>
<evidence type="ECO:0000313" key="3">
    <source>
        <dbReference type="Proteomes" id="UP000185944"/>
    </source>
</evidence>
<sequence length="148" mass="17221">MKKVFVAHLAYIAAVVGIIAYHNILPRLRMHWEIQTSQKLLQEYEAKMLQLSKKGINKPLEKTMLCLKEVVIYSKLLQMEDVRQCLAHPELSAKRTEELFFEIKNRLKKPQKHYLRYSKDCLFGVFCSLSFPLLIVTLVNAKSLASIK</sequence>
<dbReference type="EMBL" id="LTDL01000041">
    <property type="protein sequence ID" value="OAG29271.1"/>
    <property type="molecule type" value="Genomic_DNA"/>
</dbReference>
<dbReference type="Proteomes" id="UP000185944">
    <property type="component" value="Unassembled WGS sequence"/>
</dbReference>
<dbReference type="VEuPathDB" id="MicrosporidiaDB:NEDG_01344"/>
<keyword evidence="1" id="KW-0812">Transmembrane</keyword>
<reference evidence="2 3" key="1">
    <citation type="submission" date="2016-02" db="EMBL/GenBank/DDBJ databases">
        <title>Discovery of a natural microsporidian pathogen with a broad tissue tropism in Caenorhabditis elegans.</title>
        <authorList>
            <person name="Luallen R.J."/>
            <person name="Reinke A.W."/>
            <person name="Tong L."/>
            <person name="Botts M.R."/>
            <person name="Felix M.-A."/>
            <person name="Troemel E.R."/>
        </authorList>
    </citation>
    <scope>NUCLEOTIDE SEQUENCE [LARGE SCALE GENOMIC DNA]</scope>
    <source>
        <strain evidence="2 3">JUm2807</strain>
    </source>
</reference>
<dbReference type="RefSeq" id="XP_067543950.1">
    <property type="nucleotide sequence ID" value="XM_067688762.1"/>
</dbReference>
<gene>
    <name evidence="2" type="ORF">NEDG_01344</name>
</gene>
<dbReference type="GeneID" id="93647694"/>
<evidence type="ECO:0000256" key="1">
    <source>
        <dbReference type="SAM" id="Phobius"/>
    </source>
</evidence>
<feature type="transmembrane region" description="Helical" evidence="1">
    <location>
        <begin position="121"/>
        <end position="141"/>
    </location>
</feature>
<name>A0A177ECM2_9MICR</name>
<dbReference type="AlphaFoldDB" id="A0A177ECM2"/>
<proteinExistence type="predicted"/>
<accession>A0A177ECM2</accession>
<evidence type="ECO:0000313" key="2">
    <source>
        <dbReference type="EMBL" id="OAG29271.1"/>
    </source>
</evidence>
<organism evidence="2 3">
    <name type="scientific">Nematocida displodere</name>
    <dbReference type="NCBI Taxonomy" id="1805483"/>
    <lineage>
        <taxon>Eukaryota</taxon>
        <taxon>Fungi</taxon>
        <taxon>Fungi incertae sedis</taxon>
        <taxon>Microsporidia</taxon>
        <taxon>Nematocida</taxon>
    </lineage>
</organism>
<keyword evidence="1" id="KW-1133">Transmembrane helix</keyword>
<keyword evidence="3" id="KW-1185">Reference proteome</keyword>
<keyword evidence="1" id="KW-0472">Membrane</keyword>
<protein>
    <submittedName>
        <fullName evidence="2">Uncharacterized protein</fullName>
    </submittedName>
</protein>
<comment type="caution">
    <text evidence="2">The sequence shown here is derived from an EMBL/GenBank/DDBJ whole genome shotgun (WGS) entry which is preliminary data.</text>
</comment>